<keyword evidence="3" id="KW-0813">Transport</keyword>
<evidence type="ECO:0000256" key="10">
    <source>
        <dbReference type="ARBA" id="ARBA00023289"/>
    </source>
</evidence>
<dbReference type="SMART" id="SM00174">
    <property type="entry name" value="RHO"/>
    <property type="match status" value="1"/>
</dbReference>
<keyword evidence="8" id="KW-0472">Membrane</keyword>
<evidence type="ECO:0000256" key="5">
    <source>
        <dbReference type="ARBA" id="ARBA00022741"/>
    </source>
</evidence>
<keyword evidence="7" id="KW-0342">GTP-binding</keyword>
<proteinExistence type="inferred from homology"/>
<dbReference type="SUPFAM" id="SSF52540">
    <property type="entry name" value="P-loop containing nucleoside triphosphate hydrolases"/>
    <property type="match status" value="1"/>
</dbReference>
<dbReference type="Gene3D" id="3.40.50.300">
    <property type="entry name" value="P-loop containing nucleotide triphosphate hydrolases"/>
    <property type="match status" value="1"/>
</dbReference>
<accession>A0AAU9IN78</accession>
<dbReference type="SMART" id="SM00175">
    <property type="entry name" value="RAB"/>
    <property type="match status" value="1"/>
</dbReference>
<dbReference type="GO" id="GO:0005886">
    <property type="term" value="C:plasma membrane"/>
    <property type="evidence" value="ECO:0007669"/>
    <property type="project" value="UniProtKB-SubCell"/>
</dbReference>
<dbReference type="InterPro" id="IPR027417">
    <property type="entry name" value="P-loop_NTPase"/>
</dbReference>
<evidence type="ECO:0000256" key="2">
    <source>
        <dbReference type="ARBA" id="ARBA00006270"/>
    </source>
</evidence>
<keyword evidence="12" id="KW-1185">Reference proteome</keyword>
<keyword evidence="4" id="KW-1003">Cell membrane</keyword>
<protein>
    <submittedName>
        <fullName evidence="11">Uncharacterized protein</fullName>
    </submittedName>
</protein>
<dbReference type="GO" id="GO:0003924">
    <property type="term" value="F:GTPase activity"/>
    <property type="evidence" value="ECO:0007669"/>
    <property type="project" value="InterPro"/>
</dbReference>
<dbReference type="Pfam" id="PF00071">
    <property type="entry name" value="Ras"/>
    <property type="match status" value="1"/>
</dbReference>
<reference evidence="11" key="1">
    <citation type="submission" date="2021-09" db="EMBL/GenBank/DDBJ databases">
        <authorList>
            <consortium name="AG Swart"/>
            <person name="Singh M."/>
            <person name="Singh A."/>
            <person name="Seah K."/>
            <person name="Emmerich C."/>
        </authorList>
    </citation>
    <scope>NUCLEOTIDE SEQUENCE</scope>
    <source>
        <strain evidence="11">ATCC30299</strain>
    </source>
</reference>
<dbReference type="FunFam" id="3.40.50.300:FF:000363">
    <property type="entry name" value="Secretion related GTPase srgA"/>
    <property type="match status" value="1"/>
</dbReference>
<dbReference type="NCBIfam" id="TIGR00231">
    <property type="entry name" value="small_GTP"/>
    <property type="match status" value="1"/>
</dbReference>
<gene>
    <name evidence="11" type="ORF">BSTOLATCC_MIC11604</name>
</gene>
<dbReference type="InterPro" id="IPR050305">
    <property type="entry name" value="Small_GTPase_Rab"/>
</dbReference>
<evidence type="ECO:0000256" key="8">
    <source>
        <dbReference type="ARBA" id="ARBA00023136"/>
    </source>
</evidence>
<comment type="caution">
    <text evidence="11">The sequence shown here is derived from an EMBL/GenBank/DDBJ whole genome shotgun (WGS) entry which is preliminary data.</text>
</comment>
<organism evidence="11 12">
    <name type="scientific">Blepharisma stoltei</name>
    <dbReference type="NCBI Taxonomy" id="1481888"/>
    <lineage>
        <taxon>Eukaryota</taxon>
        <taxon>Sar</taxon>
        <taxon>Alveolata</taxon>
        <taxon>Ciliophora</taxon>
        <taxon>Postciliodesmatophora</taxon>
        <taxon>Heterotrichea</taxon>
        <taxon>Heterotrichida</taxon>
        <taxon>Blepharismidae</taxon>
        <taxon>Blepharisma</taxon>
    </lineage>
</organism>
<keyword evidence="5" id="KW-0547">Nucleotide-binding</keyword>
<comment type="similarity">
    <text evidence="2">Belongs to the small GTPase superfamily. Rab family.</text>
</comment>
<keyword evidence="6" id="KW-0653">Protein transport</keyword>
<dbReference type="GO" id="GO:0005525">
    <property type="term" value="F:GTP binding"/>
    <property type="evidence" value="ECO:0007669"/>
    <property type="project" value="UniProtKB-KW"/>
</dbReference>
<evidence type="ECO:0000256" key="7">
    <source>
        <dbReference type="ARBA" id="ARBA00023134"/>
    </source>
</evidence>
<evidence type="ECO:0000256" key="1">
    <source>
        <dbReference type="ARBA" id="ARBA00004342"/>
    </source>
</evidence>
<dbReference type="InterPro" id="IPR001806">
    <property type="entry name" value="Small_GTPase"/>
</dbReference>
<name>A0AAU9IN78_9CILI</name>
<dbReference type="CDD" id="cd01867">
    <property type="entry name" value="Rab8_Rab10_Rab13_like"/>
    <property type="match status" value="1"/>
</dbReference>
<dbReference type="EMBL" id="CAJZBQ010000012">
    <property type="protein sequence ID" value="CAG9314603.1"/>
    <property type="molecule type" value="Genomic_DNA"/>
</dbReference>
<dbReference type="AlphaFoldDB" id="A0AAU9IN78"/>
<dbReference type="Proteomes" id="UP001162131">
    <property type="component" value="Unassembled WGS sequence"/>
</dbReference>
<dbReference type="PROSITE" id="PS51420">
    <property type="entry name" value="RHO"/>
    <property type="match status" value="1"/>
</dbReference>
<comment type="subcellular location">
    <subcellularLocation>
        <location evidence="1">Cell membrane</location>
        <topology evidence="1">Lipid-anchor</topology>
        <orientation evidence="1">Cytoplasmic side</orientation>
    </subcellularLocation>
</comment>
<dbReference type="GO" id="GO:0015031">
    <property type="term" value="P:protein transport"/>
    <property type="evidence" value="ECO:0007669"/>
    <property type="project" value="UniProtKB-KW"/>
</dbReference>
<dbReference type="PANTHER" id="PTHR47980">
    <property type="entry name" value="LD44762P"/>
    <property type="match status" value="1"/>
</dbReference>
<sequence>MARSAAQYDYLIKLLIIGDSGVGKTCFLLRFSDDNFTASHLTTIGIDFKLKTIEIEGKTIKLQIWDTAGQERFRTITQTYYKGAMGIILAYDCTDEKSFNNIRNWVQQIKMHANENVAKVLIGNKCDRPDKKISTEQGEALARELGIKFFEASAKTNINVNETFYHIAKEIKDKRLGEALGTTGNIRVQKTAEPKAKKGCCGK</sequence>
<evidence type="ECO:0000256" key="3">
    <source>
        <dbReference type="ARBA" id="ARBA00022448"/>
    </source>
</evidence>
<dbReference type="InterPro" id="IPR005225">
    <property type="entry name" value="Small_GTP-bd"/>
</dbReference>
<dbReference type="SMART" id="SM00176">
    <property type="entry name" value="RAN"/>
    <property type="match status" value="1"/>
</dbReference>
<dbReference type="PRINTS" id="PR00449">
    <property type="entry name" value="RASTRNSFRMNG"/>
</dbReference>
<evidence type="ECO:0000313" key="11">
    <source>
        <dbReference type="EMBL" id="CAG9314603.1"/>
    </source>
</evidence>
<evidence type="ECO:0000256" key="9">
    <source>
        <dbReference type="ARBA" id="ARBA00023288"/>
    </source>
</evidence>
<dbReference type="PROSITE" id="PS51419">
    <property type="entry name" value="RAB"/>
    <property type="match status" value="1"/>
</dbReference>
<evidence type="ECO:0000256" key="4">
    <source>
        <dbReference type="ARBA" id="ARBA00022475"/>
    </source>
</evidence>
<keyword evidence="10" id="KW-0636">Prenylation</keyword>
<keyword evidence="9" id="KW-0449">Lipoprotein</keyword>
<dbReference type="SMART" id="SM00173">
    <property type="entry name" value="RAS"/>
    <property type="match status" value="1"/>
</dbReference>
<evidence type="ECO:0000313" key="12">
    <source>
        <dbReference type="Proteomes" id="UP001162131"/>
    </source>
</evidence>
<dbReference type="PROSITE" id="PS51421">
    <property type="entry name" value="RAS"/>
    <property type="match status" value="1"/>
</dbReference>
<dbReference type="SMART" id="SM00177">
    <property type="entry name" value="ARF"/>
    <property type="match status" value="1"/>
</dbReference>
<evidence type="ECO:0000256" key="6">
    <source>
        <dbReference type="ARBA" id="ARBA00022927"/>
    </source>
</evidence>